<evidence type="ECO:0000313" key="2">
    <source>
        <dbReference type="Proteomes" id="UP000828390"/>
    </source>
</evidence>
<protein>
    <submittedName>
        <fullName evidence="1">Uncharacterized protein</fullName>
    </submittedName>
</protein>
<dbReference type="Proteomes" id="UP000828390">
    <property type="component" value="Unassembled WGS sequence"/>
</dbReference>
<proteinExistence type="predicted"/>
<evidence type="ECO:0000313" key="1">
    <source>
        <dbReference type="EMBL" id="KAH3693752.1"/>
    </source>
</evidence>
<name>A0A9D3Y8D0_DREPO</name>
<accession>A0A9D3Y8D0</accession>
<organism evidence="1 2">
    <name type="scientific">Dreissena polymorpha</name>
    <name type="common">Zebra mussel</name>
    <name type="synonym">Mytilus polymorpha</name>
    <dbReference type="NCBI Taxonomy" id="45954"/>
    <lineage>
        <taxon>Eukaryota</taxon>
        <taxon>Metazoa</taxon>
        <taxon>Spiralia</taxon>
        <taxon>Lophotrochozoa</taxon>
        <taxon>Mollusca</taxon>
        <taxon>Bivalvia</taxon>
        <taxon>Autobranchia</taxon>
        <taxon>Heteroconchia</taxon>
        <taxon>Euheterodonta</taxon>
        <taxon>Imparidentia</taxon>
        <taxon>Neoheterodontei</taxon>
        <taxon>Myida</taxon>
        <taxon>Dreissenoidea</taxon>
        <taxon>Dreissenidae</taxon>
        <taxon>Dreissena</taxon>
    </lineage>
</organism>
<dbReference type="EMBL" id="JAIWYP010000016">
    <property type="protein sequence ID" value="KAH3693752.1"/>
    <property type="molecule type" value="Genomic_DNA"/>
</dbReference>
<comment type="caution">
    <text evidence="1">The sequence shown here is derived from an EMBL/GenBank/DDBJ whole genome shotgun (WGS) entry which is preliminary data.</text>
</comment>
<sequence length="51" mass="4869">MYQTFQGPAVASGSLFALAQIAGAARLGFGAKAAIFSGAGAAAKYAASGSD</sequence>
<gene>
    <name evidence="1" type="ORF">DPMN_081192</name>
</gene>
<keyword evidence="2" id="KW-1185">Reference proteome</keyword>
<dbReference type="AlphaFoldDB" id="A0A9D3Y8D0"/>
<reference evidence="1" key="1">
    <citation type="journal article" date="2019" name="bioRxiv">
        <title>The Genome of the Zebra Mussel, Dreissena polymorpha: A Resource for Invasive Species Research.</title>
        <authorList>
            <person name="McCartney M.A."/>
            <person name="Auch B."/>
            <person name="Kono T."/>
            <person name="Mallez S."/>
            <person name="Zhang Y."/>
            <person name="Obille A."/>
            <person name="Becker A."/>
            <person name="Abrahante J.E."/>
            <person name="Garbe J."/>
            <person name="Badalamenti J.P."/>
            <person name="Herman A."/>
            <person name="Mangelson H."/>
            <person name="Liachko I."/>
            <person name="Sullivan S."/>
            <person name="Sone E.D."/>
            <person name="Koren S."/>
            <person name="Silverstein K.A.T."/>
            <person name="Beckman K.B."/>
            <person name="Gohl D.M."/>
        </authorList>
    </citation>
    <scope>NUCLEOTIDE SEQUENCE</scope>
    <source>
        <strain evidence="1">Duluth1</strain>
        <tissue evidence="1">Whole animal</tissue>
    </source>
</reference>
<reference evidence="1" key="2">
    <citation type="submission" date="2020-11" db="EMBL/GenBank/DDBJ databases">
        <authorList>
            <person name="McCartney M.A."/>
            <person name="Auch B."/>
            <person name="Kono T."/>
            <person name="Mallez S."/>
            <person name="Becker A."/>
            <person name="Gohl D.M."/>
            <person name="Silverstein K.A.T."/>
            <person name="Koren S."/>
            <person name="Bechman K.B."/>
            <person name="Herman A."/>
            <person name="Abrahante J.E."/>
            <person name="Garbe J."/>
        </authorList>
    </citation>
    <scope>NUCLEOTIDE SEQUENCE</scope>
    <source>
        <strain evidence="1">Duluth1</strain>
        <tissue evidence="1">Whole animal</tissue>
    </source>
</reference>